<dbReference type="Pfam" id="PF07452">
    <property type="entry name" value="CHRD"/>
    <property type="match status" value="1"/>
</dbReference>
<feature type="chain" id="PRO_5037366257" description="CHRD domain-containing protein" evidence="1">
    <location>
        <begin position="21"/>
        <end position="168"/>
    </location>
</feature>
<name>A0A918Z891_9GAMM</name>
<evidence type="ECO:0000313" key="4">
    <source>
        <dbReference type="Proteomes" id="UP000636453"/>
    </source>
</evidence>
<keyword evidence="1" id="KW-0732">Signal</keyword>
<dbReference type="AlphaFoldDB" id="A0A918Z891"/>
<evidence type="ECO:0000259" key="2">
    <source>
        <dbReference type="SMART" id="SM00754"/>
    </source>
</evidence>
<dbReference type="EMBL" id="BNCF01000011">
    <property type="protein sequence ID" value="GHE38112.1"/>
    <property type="molecule type" value="Genomic_DNA"/>
</dbReference>
<keyword evidence="4" id="KW-1185">Reference proteome</keyword>
<accession>A0A918Z891</accession>
<dbReference type="InterPro" id="IPR010895">
    <property type="entry name" value="CHRD"/>
</dbReference>
<organism evidence="3 4">
    <name type="scientific">Vulcaniibacterium thermophilum</name>
    <dbReference type="NCBI Taxonomy" id="1169913"/>
    <lineage>
        <taxon>Bacteria</taxon>
        <taxon>Pseudomonadati</taxon>
        <taxon>Pseudomonadota</taxon>
        <taxon>Gammaproteobacteria</taxon>
        <taxon>Lysobacterales</taxon>
        <taxon>Lysobacteraceae</taxon>
        <taxon>Vulcaniibacterium</taxon>
    </lineage>
</organism>
<evidence type="ECO:0000256" key="1">
    <source>
        <dbReference type="SAM" id="SignalP"/>
    </source>
</evidence>
<dbReference type="SMART" id="SM00754">
    <property type="entry name" value="CHRD"/>
    <property type="match status" value="1"/>
</dbReference>
<sequence length="168" mass="17557">MKRIAMLALAVCLPLAPANAIDNEFTGRLAGAKEVPAISTVARGEFRAYVSGNTVHFLLRYDRLEGTVTQAHIHLGQPGVNGGVIVWLCSNLPSPPTPPGVQPCPAAPATVTGIITAADVVGPGAQGIDPGEFAELVRALRNGVTYANVHTERFPTGEIRSKIHPPAP</sequence>
<proteinExistence type="predicted"/>
<protein>
    <recommendedName>
        <fullName evidence="2">CHRD domain-containing protein</fullName>
    </recommendedName>
</protein>
<gene>
    <name evidence="3" type="ORF">GCM10007167_20400</name>
</gene>
<feature type="domain" description="CHRD" evidence="2">
    <location>
        <begin position="23"/>
        <end position="165"/>
    </location>
</feature>
<dbReference type="RefSeq" id="WP_146471897.1">
    <property type="nucleotide sequence ID" value="NZ_BNCF01000011.1"/>
</dbReference>
<reference evidence="3" key="1">
    <citation type="journal article" date="2014" name="Int. J. Syst. Evol. Microbiol.">
        <title>Complete genome sequence of Corynebacterium casei LMG S-19264T (=DSM 44701T), isolated from a smear-ripened cheese.</title>
        <authorList>
            <consortium name="US DOE Joint Genome Institute (JGI-PGF)"/>
            <person name="Walter F."/>
            <person name="Albersmeier A."/>
            <person name="Kalinowski J."/>
            <person name="Ruckert C."/>
        </authorList>
    </citation>
    <scope>NUCLEOTIDE SEQUENCE</scope>
    <source>
        <strain evidence="3">KCTC 32020</strain>
    </source>
</reference>
<evidence type="ECO:0000313" key="3">
    <source>
        <dbReference type="EMBL" id="GHE38112.1"/>
    </source>
</evidence>
<feature type="signal peptide" evidence="1">
    <location>
        <begin position="1"/>
        <end position="20"/>
    </location>
</feature>
<reference evidence="3" key="2">
    <citation type="submission" date="2020-09" db="EMBL/GenBank/DDBJ databases">
        <authorList>
            <person name="Sun Q."/>
            <person name="Kim S."/>
        </authorList>
    </citation>
    <scope>NUCLEOTIDE SEQUENCE</scope>
    <source>
        <strain evidence="3">KCTC 32020</strain>
    </source>
</reference>
<comment type="caution">
    <text evidence="3">The sequence shown here is derived from an EMBL/GenBank/DDBJ whole genome shotgun (WGS) entry which is preliminary data.</text>
</comment>
<dbReference type="OrthoDB" id="9770043at2"/>
<dbReference type="Proteomes" id="UP000636453">
    <property type="component" value="Unassembled WGS sequence"/>
</dbReference>